<dbReference type="Pfam" id="PF01020">
    <property type="entry name" value="Ribosomal_L40e"/>
    <property type="match status" value="1"/>
</dbReference>
<dbReference type="Proteomes" id="UP000070720">
    <property type="component" value="Chromosome 1"/>
</dbReference>
<dbReference type="PROSITE" id="PS50053">
    <property type="entry name" value="UBIQUITIN_2"/>
    <property type="match status" value="1"/>
</dbReference>
<evidence type="ECO:0000256" key="2">
    <source>
        <dbReference type="ARBA" id="ARBA00004496"/>
    </source>
</evidence>
<dbReference type="eggNOG" id="KOG0003">
    <property type="taxonomic scope" value="Eukaryota"/>
</dbReference>
<reference evidence="14 15" key="2">
    <citation type="journal article" date="2010" name="Nature">
        <title>Comparative genomics reveals mobile pathogenicity chromosomes in Fusarium.</title>
        <authorList>
            <person name="Ma L.J."/>
            <person name="van der Does H.C."/>
            <person name="Borkovich K.A."/>
            <person name="Coleman J.J."/>
            <person name="Daboussi M.J."/>
            <person name="Di Pietro A."/>
            <person name="Dufresne M."/>
            <person name="Freitag M."/>
            <person name="Grabherr M."/>
            <person name="Henrissat B."/>
            <person name="Houterman P.M."/>
            <person name="Kang S."/>
            <person name="Shim W.B."/>
            <person name="Woloshuk C."/>
            <person name="Xie X."/>
            <person name="Xu J.R."/>
            <person name="Antoniw J."/>
            <person name="Baker S.E."/>
            <person name="Bluhm B.H."/>
            <person name="Breakspear A."/>
            <person name="Brown D.W."/>
            <person name="Butchko R.A."/>
            <person name="Chapman S."/>
            <person name="Coulson R."/>
            <person name="Coutinho P.M."/>
            <person name="Danchin E.G."/>
            <person name="Diener A."/>
            <person name="Gale L.R."/>
            <person name="Gardiner D.M."/>
            <person name="Goff S."/>
            <person name="Hammond-Kosack K.E."/>
            <person name="Hilburn K."/>
            <person name="Hua-Van A."/>
            <person name="Jonkers W."/>
            <person name="Kazan K."/>
            <person name="Kodira C.D."/>
            <person name="Koehrsen M."/>
            <person name="Kumar L."/>
            <person name="Lee Y.H."/>
            <person name="Li L."/>
            <person name="Manners J.M."/>
            <person name="Miranda-Saavedra D."/>
            <person name="Mukherjee M."/>
            <person name="Park G."/>
            <person name="Park J."/>
            <person name="Park S.Y."/>
            <person name="Proctor R.H."/>
            <person name="Regev A."/>
            <person name="Ruiz-Roldan M.C."/>
            <person name="Sain D."/>
            <person name="Sakthikumar S."/>
            <person name="Sykes S."/>
            <person name="Schwartz D.C."/>
            <person name="Turgeon B.G."/>
            <person name="Wapinski I."/>
            <person name="Yoder O."/>
            <person name="Young S."/>
            <person name="Zeng Q."/>
            <person name="Zhou S."/>
            <person name="Galagan J."/>
            <person name="Cuomo C.A."/>
            <person name="Kistler H.C."/>
            <person name="Rep M."/>
        </authorList>
    </citation>
    <scope>GENOME REANNOTATION</scope>
    <source>
        <strain evidence="15">ATCC MYA-4620 / CBS 123657 / FGSC 9075 / NRRL 31084 / PH-1</strain>
        <strain evidence="14">PH-1 / ATCC MYA-4620 / FGSC 9075 / NRRL 31084</strain>
    </source>
</reference>
<reference evidence="14" key="4">
    <citation type="submission" date="2017-01" db="UniProtKB">
        <authorList>
            <consortium name="EnsemblFungi"/>
        </authorList>
    </citation>
    <scope>IDENTIFICATION</scope>
    <source>
        <strain evidence="14">PH-1 / ATCC MYA-4620 / FGSC 9075 / NRRL 31084</strain>
    </source>
</reference>
<keyword evidence="6" id="KW-0963">Cytoplasm</keyword>
<comment type="function">
    <text evidence="11">Component of the ribosome, a large ribonucleoprotein complex responsible for the synthesis of proteins in the cell. The small ribosomal subunit (SSU) binds messenger RNAs (mRNAs) and translates the encoded message by selecting cognate aminoacyl-transfer RNA (tRNA) molecules. The large subunit (LSU) contains the ribosomal catalytic site termed the peptidyl transferase center (PTC), which catalyzes the formation of peptide bonds, thereby polymerizing the amino acids delivered by tRNAs into a polypeptide chain. The nascent polypeptides leave the ribosome through a tunnel in the LSU and interact with protein factors that function in enzymatic processing, targeting, and the membrane insertion of nascent chains at the exit of the ribosomal tunnel. eL40 is essential for translation of a subset of cellular transcripts, including stress response transcripts, such as DDR2.</text>
</comment>
<dbReference type="AlphaFoldDB" id="A0A098D5E5"/>
<dbReference type="EnsemblFungi" id="CEF74168">
    <property type="protein sequence ID" value="CEF74168"/>
    <property type="gene ID" value="FGRRES_01956_M"/>
</dbReference>
<sequence length="121" mass="13766">MTGKTITLEVESSDTIDNVKSKIQDKEGIPPDQQRLIFAGKQLEDGRTLSDYNIQKESTLHLVLRLRGGIIEPSLKALASKFNCDKMICRKCYARLPPRATNCRKRKCGHTNQLRPKKKLK</sequence>
<dbReference type="EMBL" id="HG970332">
    <property type="protein sequence ID" value="CEF74168.1"/>
    <property type="molecule type" value="Genomic_DNA"/>
</dbReference>
<evidence type="ECO:0000256" key="1">
    <source>
        <dbReference type="ARBA" id="ARBA00004123"/>
    </source>
</evidence>
<evidence type="ECO:0000256" key="10">
    <source>
        <dbReference type="ARBA" id="ARBA00023274"/>
    </source>
</evidence>
<protein>
    <submittedName>
        <fullName evidence="13">Chromosome 1, complete genome</fullName>
    </submittedName>
</protein>
<dbReference type="SMART" id="SM01377">
    <property type="entry name" value="Ribosomal_L40e"/>
    <property type="match status" value="1"/>
</dbReference>
<dbReference type="PROSITE" id="PS00299">
    <property type="entry name" value="UBIQUITIN_1"/>
    <property type="match status" value="1"/>
</dbReference>
<evidence type="ECO:0000313" key="13">
    <source>
        <dbReference type="EMBL" id="CEF74168.1"/>
    </source>
</evidence>
<proteinExistence type="inferred from homology"/>
<dbReference type="Gene3D" id="4.10.1060.50">
    <property type="match status" value="1"/>
</dbReference>
<evidence type="ECO:0000256" key="6">
    <source>
        <dbReference type="ARBA" id="ARBA00022490"/>
    </source>
</evidence>
<feature type="domain" description="Ubiquitin-like" evidence="12">
    <location>
        <begin position="1"/>
        <end position="69"/>
    </location>
</feature>
<organism evidence="13 15">
    <name type="scientific">Gibberella zeae (strain ATCC MYA-4620 / CBS 123657 / FGSC 9075 / NRRL 31084 / PH-1)</name>
    <name type="common">Wheat head blight fungus</name>
    <name type="synonym">Fusarium graminearum</name>
    <dbReference type="NCBI Taxonomy" id="229533"/>
    <lineage>
        <taxon>Eukaryota</taxon>
        <taxon>Fungi</taxon>
        <taxon>Dikarya</taxon>
        <taxon>Ascomycota</taxon>
        <taxon>Pezizomycotina</taxon>
        <taxon>Sordariomycetes</taxon>
        <taxon>Hypocreomycetidae</taxon>
        <taxon>Hypocreales</taxon>
        <taxon>Nectriaceae</taxon>
        <taxon>Fusarium</taxon>
    </lineage>
</organism>
<dbReference type="GO" id="GO:0005840">
    <property type="term" value="C:ribosome"/>
    <property type="evidence" value="ECO:0007669"/>
    <property type="project" value="UniProtKB-KW"/>
</dbReference>
<dbReference type="FunFam" id="4.10.1060.50:FF:000001">
    <property type="entry name" value="ubiquitin-60S ribosomal protein L40"/>
    <property type="match status" value="1"/>
</dbReference>
<dbReference type="InterPro" id="IPR001975">
    <property type="entry name" value="Ribosomal_eL40_dom"/>
</dbReference>
<evidence type="ECO:0000256" key="7">
    <source>
        <dbReference type="ARBA" id="ARBA00022499"/>
    </source>
</evidence>
<keyword evidence="9" id="KW-0539">Nucleus</keyword>
<dbReference type="SMART" id="SM00213">
    <property type="entry name" value="UBQ"/>
    <property type="match status" value="1"/>
</dbReference>
<keyword evidence="8" id="KW-0689">Ribosomal protein</keyword>
<comment type="subcellular location">
    <subcellularLocation>
        <location evidence="2">Cytoplasm</location>
    </subcellularLocation>
    <subcellularLocation>
        <location evidence="1">Nucleus</location>
    </subcellularLocation>
</comment>
<evidence type="ECO:0000313" key="15">
    <source>
        <dbReference type="Proteomes" id="UP000070720"/>
    </source>
</evidence>
<name>A0A098D5E5_GIBZE</name>
<evidence type="ECO:0000256" key="9">
    <source>
        <dbReference type="ARBA" id="ARBA00023242"/>
    </source>
</evidence>
<reference evidence="13 15" key="3">
    <citation type="journal article" date="2015" name="BMC Genomics">
        <title>The completed genome sequence of the pathogenic ascomycete fungus Fusarium graminearum.</title>
        <authorList>
            <person name="King R."/>
            <person name="Urban M."/>
            <person name="Hammond-Kosack M.C."/>
            <person name="Hassani-Pak K."/>
            <person name="Hammond-Kosack K.E."/>
        </authorList>
    </citation>
    <scope>NUCLEOTIDE SEQUENCE [LARGE SCALE GENOMIC DNA]</scope>
    <source>
        <strain evidence="15">ATCC MYA-4620 / CBS 123657 / FGSC 9075 / NRRL 31084 / PH-1</strain>
        <strain evidence="13">PH-1</strain>
    </source>
</reference>
<dbReference type="PANTHER" id="PTHR10666">
    <property type="entry name" value="UBIQUITIN"/>
    <property type="match status" value="1"/>
</dbReference>
<evidence type="ECO:0000256" key="11">
    <source>
        <dbReference type="ARBA" id="ARBA00045962"/>
    </source>
</evidence>
<evidence type="ECO:0000256" key="3">
    <source>
        <dbReference type="ARBA" id="ARBA00008373"/>
    </source>
</evidence>
<dbReference type="InterPro" id="IPR019954">
    <property type="entry name" value="Ubiquitin_CS"/>
</dbReference>
<dbReference type="GO" id="GO:0005737">
    <property type="term" value="C:cytoplasm"/>
    <property type="evidence" value="ECO:0007669"/>
    <property type="project" value="UniProtKB-SubCell"/>
</dbReference>
<dbReference type="GO" id="GO:0006412">
    <property type="term" value="P:translation"/>
    <property type="evidence" value="ECO:0007669"/>
    <property type="project" value="InterPro"/>
</dbReference>
<dbReference type="FunCoup" id="A0A098D5E5">
    <property type="interactions" value="979"/>
</dbReference>
<comment type="similarity">
    <text evidence="3">In the N-terminal section; belongs to the ubiquitin family.</text>
</comment>
<dbReference type="InterPro" id="IPR019956">
    <property type="entry name" value="Ubiquitin_dom"/>
</dbReference>
<dbReference type="FunFam" id="3.10.20.90:FF:000009">
    <property type="entry name" value="Ubiquitin-60S ribosomal protein"/>
    <property type="match status" value="1"/>
</dbReference>
<comment type="similarity">
    <text evidence="5">In the C-terminal section; belongs to the eukaryotic ribosomal protein eL40 family.</text>
</comment>
<reference evidence="14 15" key="1">
    <citation type="journal article" date="2007" name="Science">
        <title>The Fusarium graminearum genome reveals a link between localized polymorphism and pathogen specialization.</title>
        <authorList>
            <person name="Cuomo C.A."/>
            <person name="Gueldener U."/>
            <person name="Xu J.-R."/>
            <person name="Trail F."/>
            <person name="Turgeon B.G."/>
            <person name="Di Pietro A."/>
            <person name="Walton J.D."/>
            <person name="Ma L.-J."/>
            <person name="Baker S.E."/>
            <person name="Rep M."/>
            <person name="Adam G."/>
            <person name="Antoniw J."/>
            <person name="Baldwin T."/>
            <person name="Calvo S.E."/>
            <person name="Chang Y.-L."/>
            <person name="DeCaprio D."/>
            <person name="Gale L.R."/>
            <person name="Gnerre S."/>
            <person name="Goswami R.S."/>
            <person name="Hammond-Kosack K."/>
            <person name="Harris L.J."/>
            <person name="Hilburn K."/>
            <person name="Kennell J.C."/>
            <person name="Kroken S."/>
            <person name="Magnuson J.K."/>
            <person name="Mannhaupt G."/>
            <person name="Mauceli E.W."/>
            <person name="Mewes H.-W."/>
            <person name="Mitterbauer R."/>
            <person name="Muehlbauer G."/>
            <person name="Muensterkoetter M."/>
            <person name="Nelson D."/>
            <person name="O'Donnell K."/>
            <person name="Ouellet T."/>
            <person name="Qi W."/>
            <person name="Quesneville H."/>
            <person name="Roncero M.I.G."/>
            <person name="Seong K.-Y."/>
            <person name="Tetko I.V."/>
            <person name="Urban M."/>
            <person name="Waalwijk C."/>
            <person name="Ward T.J."/>
            <person name="Yao J."/>
            <person name="Birren B.W."/>
            <person name="Kistler H.C."/>
        </authorList>
    </citation>
    <scope>NUCLEOTIDE SEQUENCE [LARGE SCALE GENOMIC DNA]</scope>
    <source>
        <strain evidence="15">ATCC MYA-4620 / CBS 123657 / FGSC 9075 / NRRL 31084 / PH-1</strain>
        <strain evidence="14">PH-1 / ATCC MYA-4620 / FGSC 9075 / NRRL 31084</strain>
    </source>
</reference>
<evidence type="ECO:0000256" key="8">
    <source>
        <dbReference type="ARBA" id="ARBA00022980"/>
    </source>
</evidence>
<dbReference type="InterPro" id="IPR050158">
    <property type="entry name" value="Ubiquitin_ubiquitin-like"/>
</dbReference>
<keyword evidence="15" id="KW-1185">Reference proteome</keyword>
<dbReference type="InterPro" id="IPR038587">
    <property type="entry name" value="Ribosomal_eL40_sf"/>
</dbReference>
<comment type="similarity">
    <text evidence="4">Belongs to the ubiquitin family.</text>
</comment>
<dbReference type="STRING" id="229533.A0A098D5E5"/>
<dbReference type="SUPFAM" id="SSF54236">
    <property type="entry name" value="Ubiquitin-like"/>
    <property type="match status" value="1"/>
</dbReference>
<keyword evidence="7" id="KW-1017">Isopeptide bond</keyword>
<evidence type="ECO:0000259" key="12">
    <source>
        <dbReference type="PROSITE" id="PS50053"/>
    </source>
</evidence>
<evidence type="ECO:0000256" key="4">
    <source>
        <dbReference type="ARBA" id="ARBA00008430"/>
    </source>
</evidence>
<dbReference type="GO" id="GO:0003735">
    <property type="term" value="F:structural constituent of ribosome"/>
    <property type="evidence" value="ECO:0007669"/>
    <property type="project" value="InterPro"/>
</dbReference>
<dbReference type="Pfam" id="PF00240">
    <property type="entry name" value="ubiquitin"/>
    <property type="match status" value="1"/>
</dbReference>
<dbReference type="GO" id="GO:1990904">
    <property type="term" value="C:ribonucleoprotein complex"/>
    <property type="evidence" value="ECO:0007669"/>
    <property type="project" value="UniProtKB-KW"/>
</dbReference>
<evidence type="ECO:0000313" key="14">
    <source>
        <dbReference type="EnsemblFungi" id="CEF74168"/>
    </source>
</evidence>
<dbReference type="PRINTS" id="PR00348">
    <property type="entry name" value="UBIQUITIN"/>
</dbReference>
<dbReference type="Gene3D" id="3.10.20.90">
    <property type="entry name" value="Phosphatidylinositol 3-kinase Catalytic Subunit, Chain A, domain 1"/>
    <property type="match status" value="1"/>
</dbReference>
<accession>A0A098D5E5</accession>
<dbReference type="InParanoid" id="A0A098D5E5"/>
<keyword evidence="10" id="KW-0687">Ribonucleoprotein</keyword>
<dbReference type="CDD" id="cd01803">
    <property type="entry name" value="Ubl_ubiquitin"/>
    <property type="match status" value="1"/>
</dbReference>
<accession>A0A0E0RSE3</accession>
<evidence type="ECO:0000256" key="5">
    <source>
        <dbReference type="ARBA" id="ARBA00010570"/>
    </source>
</evidence>
<dbReference type="InterPro" id="IPR000626">
    <property type="entry name" value="Ubiquitin-like_dom"/>
</dbReference>
<dbReference type="GO" id="GO:0005634">
    <property type="term" value="C:nucleus"/>
    <property type="evidence" value="ECO:0007669"/>
    <property type="project" value="UniProtKB-SubCell"/>
</dbReference>
<dbReference type="InterPro" id="IPR029071">
    <property type="entry name" value="Ubiquitin-like_domsf"/>
</dbReference>
<gene>
    <name evidence="14" type="primary">FG01956.1</name>
    <name evidence="13" type="ORF">FGRAMPH1_01T04723</name>
</gene>